<organism evidence="2">
    <name type="scientific">Bacteroides ovatus</name>
    <dbReference type="NCBI Taxonomy" id="28116"/>
    <lineage>
        <taxon>Bacteria</taxon>
        <taxon>Pseudomonadati</taxon>
        <taxon>Bacteroidota</taxon>
        <taxon>Bacteroidia</taxon>
        <taxon>Bacteroidales</taxon>
        <taxon>Bacteroidaceae</taxon>
        <taxon>Bacteroides</taxon>
    </lineage>
</organism>
<dbReference type="SUPFAM" id="SSF52980">
    <property type="entry name" value="Restriction endonuclease-like"/>
    <property type="match status" value="1"/>
</dbReference>
<sequence>MYNHLLYKGYDIKVGYYGDKEIDFIGEKNGEKLYIQVALKIDGDTAEREFGNLLKIQDNYPKIVLTEDTFSGNSYEGIRHCPIRQFLME</sequence>
<dbReference type="InterPro" id="IPR011335">
    <property type="entry name" value="Restrct_endonuc-II-like"/>
</dbReference>
<protein>
    <submittedName>
        <fullName evidence="1">ATP-binding protein</fullName>
    </submittedName>
</protein>
<accession>A0A6N2TJ28</accession>
<reference evidence="1" key="2">
    <citation type="submission" date="2022-10" db="EMBL/GenBank/DDBJ databases">
        <title>Human gut microbiome strain richness.</title>
        <authorList>
            <person name="Chen-Liaw A."/>
        </authorList>
    </citation>
    <scope>NUCLEOTIDE SEQUENCE</scope>
    <source>
        <strain evidence="1">RTP21484st1_H8_RTP21484_190118</strain>
    </source>
</reference>
<reference evidence="2" key="1">
    <citation type="submission" date="2019-11" db="EMBL/GenBank/DDBJ databases">
        <authorList>
            <person name="Feng L."/>
        </authorList>
    </citation>
    <scope>NUCLEOTIDE SEQUENCE</scope>
    <source>
        <strain evidence="2">BovatusLFYP28</strain>
    </source>
</reference>
<evidence type="ECO:0000313" key="2">
    <source>
        <dbReference type="EMBL" id="VYT05605.1"/>
    </source>
</evidence>
<dbReference type="GO" id="GO:0005524">
    <property type="term" value="F:ATP binding"/>
    <property type="evidence" value="ECO:0007669"/>
    <property type="project" value="UniProtKB-KW"/>
</dbReference>
<dbReference type="AlphaFoldDB" id="A0A6N2TJ28"/>
<dbReference type="PANTHER" id="PTHR33295">
    <property type="entry name" value="ATPASE"/>
    <property type="match status" value="1"/>
</dbReference>
<dbReference type="EMBL" id="CACRTD010000025">
    <property type="protein sequence ID" value="VYT05605.1"/>
    <property type="molecule type" value="Genomic_DNA"/>
</dbReference>
<name>A0A6N2TJ28_BACOV</name>
<dbReference type="EMBL" id="JAQQPO010000011">
    <property type="protein sequence ID" value="MDC7958747.1"/>
    <property type="molecule type" value="Genomic_DNA"/>
</dbReference>
<dbReference type="Proteomes" id="UP001215078">
    <property type="component" value="Unassembled WGS sequence"/>
</dbReference>
<evidence type="ECO:0000313" key="1">
    <source>
        <dbReference type="EMBL" id="MDC7958747.1"/>
    </source>
</evidence>
<keyword evidence="1" id="KW-0067">ATP-binding</keyword>
<keyword evidence="1" id="KW-0547">Nucleotide-binding</keyword>
<gene>
    <name evidence="2" type="ORF">BOLFYP28_01237</name>
    <name evidence="1" type="ORF">PQ628_11055</name>
</gene>
<proteinExistence type="predicted"/>
<dbReference type="PANTHER" id="PTHR33295:SF20">
    <property type="entry name" value="ATPASE"/>
    <property type="match status" value="1"/>
</dbReference>